<dbReference type="Proteomes" id="UP000712600">
    <property type="component" value="Unassembled WGS sequence"/>
</dbReference>
<comment type="caution">
    <text evidence="3">The sequence shown here is derived from an EMBL/GenBank/DDBJ whole genome shotgun (WGS) entry which is preliminary data.</text>
</comment>
<proteinExistence type="predicted"/>
<sequence>MAMKPNGKPPVSSPSDEKVMFFQDVSLGPHETQLRFRLIHFWEAWNPIKKMLIGLEMFLFDEHVTTPKFITEGTVIQGFISPSRIEKYLGTMKRGKVYKLDNFYGSSNKSVYQVSDHAVTVSFSWNSELSELQNITTPFDEDRFRFHSYEVFEANCDLKGDLYDVVGHMKLVNGHTLTESPVLDEVQIAAASGPVIKLYLWDQVATEFYRKFKSCETTPTFEFLKWDFRNNTCTLAITSMSSSRVFMDYDVQPTIDYFGWLGSNPAIAEQVDAEVVTKRETMTIGELFSYIKQESAMEAFFECTVTIDDVVHGSAWYYISCSECHTKVTSGPTSLICTNNKCGKVNVDGVAQYIARLSVYDNSDQAVFVLLGDVGRALTRKHESKLVSSYFEANANEGSTRIDKDSETCGQRKNDSSLQTNSRTAPRFDDFILSTLPSMFPHLVAAFIASCVFVTLPFAMFATPSLDSVLLRVCSVDLEDCFWSQVWAHVSRGLASVLPHSCCSLLPLLPLV</sequence>
<dbReference type="EMBL" id="QGKX02002183">
    <property type="protein sequence ID" value="KAF3489708.1"/>
    <property type="molecule type" value="Genomic_DNA"/>
</dbReference>
<feature type="transmembrane region" description="Helical" evidence="2">
    <location>
        <begin position="439"/>
        <end position="462"/>
    </location>
</feature>
<feature type="region of interest" description="Disordered" evidence="1">
    <location>
        <begin position="401"/>
        <end position="421"/>
    </location>
</feature>
<dbReference type="PANTHER" id="PTHR47165:SF4">
    <property type="entry name" value="OS03G0429900 PROTEIN"/>
    <property type="match status" value="1"/>
</dbReference>
<reference evidence="3" key="1">
    <citation type="submission" date="2019-12" db="EMBL/GenBank/DDBJ databases">
        <title>Genome sequencing and annotation of Brassica cretica.</title>
        <authorList>
            <person name="Studholme D.J."/>
            <person name="Sarris P."/>
        </authorList>
    </citation>
    <scope>NUCLEOTIDE SEQUENCE</scope>
    <source>
        <strain evidence="3">PFS-109/04</strain>
        <tissue evidence="3">Leaf</tissue>
    </source>
</reference>
<keyword evidence="2" id="KW-0812">Transmembrane</keyword>
<dbReference type="Gene3D" id="2.40.50.140">
    <property type="entry name" value="Nucleic acid-binding proteins"/>
    <property type="match status" value="1"/>
</dbReference>
<gene>
    <name evidence="3" type="ORF">F2Q69_00052118</name>
</gene>
<keyword evidence="2" id="KW-1133">Transmembrane helix</keyword>
<dbReference type="PANTHER" id="PTHR47165">
    <property type="entry name" value="OS03G0429900 PROTEIN"/>
    <property type="match status" value="1"/>
</dbReference>
<organism evidence="3 4">
    <name type="scientific">Brassica cretica</name>
    <name type="common">Mustard</name>
    <dbReference type="NCBI Taxonomy" id="69181"/>
    <lineage>
        <taxon>Eukaryota</taxon>
        <taxon>Viridiplantae</taxon>
        <taxon>Streptophyta</taxon>
        <taxon>Embryophyta</taxon>
        <taxon>Tracheophyta</taxon>
        <taxon>Spermatophyta</taxon>
        <taxon>Magnoliopsida</taxon>
        <taxon>eudicotyledons</taxon>
        <taxon>Gunneridae</taxon>
        <taxon>Pentapetalae</taxon>
        <taxon>rosids</taxon>
        <taxon>malvids</taxon>
        <taxon>Brassicales</taxon>
        <taxon>Brassicaceae</taxon>
        <taxon>Brassiceae</taxon>
        <taxon>Brassica</taxon>
    </lineage>
</organism>
<protein>
    <recommendedName>
        <fullName evidence="5">Replication factor A C-terminal domain-containing protein</fullName>
    </recommendedName>
</protein>
<feature type="compositionally biased region" description="Basic and acidic residues" evidence="1">
    <location>
        <begin position="401"/>
        <end position="415"/>
    </location>
</feature>
<dbReference type="AlphaFoldDB" id="A0A8S9N7P3"/>
<keyword evidence="2" id="KW-0472">Membrane</keyword>
<evidence type="ECO:0000256" key="1">
    <source>
        <dbReference type="SAM" id="MobiDB-lite"/>
    </source>
</evidence>
<dbReference type="SUPFAM" id="SSF50249">
    <property type="entry name" value="Nucleic acid-binding proteins"/>
    <property type="match status" value="1"/>
</dbReference>
<accession>A0A8S9N7P3</accession>
<dbReference type="InterPro" id="IPR012340">
    <property type="entry name" value="NA-bd_OB-fold"/>
</dbReference>
<evidence type="ECO:0000256" key="2">
    <source>
        <dbReference type="SAM" id="Phobius"/>
    </source>
</evidence>
<evidence type="ECO:0008006" key="5">
    <source>
        <dbReference type="Google" id="ProtNLM"/>
    </source>
</evidence>
<evidence type="ECO:0000313" key="3">
    <source>
        <dbReference type="EMBL" id="KAF3489708.1"/>
    </source>
</evidence>
<evidence type="ECO:0000313" key="4">
    <source>
        <dbReference type="Proteomes" id="UP000712600"/>
    </source>
</evidence>
<name>A0A8S9N7P3_BRACR</name>